<dbReference type="Proteomes" id="UP000186002">
    <property type="component" value="Unassembled WGS sequence"/>
</dbReference>
<evidence type="ECO:0000256" key="1">
    <source>
        <dbReference type="ARBA" id="ARBA00001298"/>
    </source>
</evidence>
<gene>
    <name evidence="11" type="ORF">SAMN05444272_3596</name>
</gene>
<dbReference type="RefSeq" id="WP_084082110.1">
    <property type="nucleotide sequence ID" value="NZ_FRBW01000004.1"/>
</dbReference>
<evidence type="ECO:0000256" key="4">
    <source>
        <dbReference type="ARBA" id="ARBA00019595"/>
    </source>
</evidence>
<evidence type="ECO:0000313" key="12">
    <source>
        <dbReference type="Proteomes" id="UP000186002"/>
    </source>
</evidence>
<keyword evidence="12" id="KW-1185">Reference proteome</keyword>
<name>A0A1M7MXB4_9HYPH</name>
<dbReference type="InterPro" id="IPR000888">
    <property type="entry name" value="RmlC-like"/>
</dbReference>
<feature type="region of interest" description="Disordered" evidence="9">
    <location>
        <begin position="130"/>
        <end position="151"/>
    </location>
</feature>
<feature type="domain" description="Capsular polysaccharide assembling protein CapF C-terminal" evidence="10">
    <location>
        <begin position="21"/>
        <end position="136"/>
    </location>
</feature>
<dbReference type="EMBL" id="FRBW01000004">
    <property type="protein sequence ID" value="SHM95676.1"/>
    <property type="molecule type" value="Genomic_DNA"/>
</dbReference>
<organism evidence="11 12">
    <name type="scientific">Roseibium suaedae</name>
    <dbReference type="NCBI Taxonomy" id="735517"/>
    <lineage>
        <taxon>Bacteria</taxon>
        <taxon>Pseudomonadati</taxon>
        <taxon>Pseudomonadota</taxon>
        <taxon>Alphaproteobacteria</taxon>
        <taxon>Hyphomicrobiales</taxon>
        <taxon>Stappiaceae</taxon>
        <taxon>Roseibium</taxon>
    </lineage>
</organism>
<reference evidence="11 12" key="1">
    <citation type="submission" date="2016-11" db="EMBL/GenBank/DDBJ databases">
        <authorList>
            <person name="Jaros S."/>
            <person name="Januszkiewicz K."/>
            <person name="Wedrychowicz H."/>
        </authorList>
    </citation>
    <scope>NUCLEOTIDE SEQUENCE [LARGE SCALE GENOMIC DNA]</scope>
    <source>
        <strain evidence="11 12">DSM 22153</strain>
    </source>
</reference>
<dbReference type="GO" id="GO:0008830">
    <property type="term" value="F:dTDP-4-dehydrorhamnose 3,5-epimerase activity"/>
    <property type="evidence" value="ECO:0007669"/>
    <property type="project" value="UniProtKB-EC"/>
</dbReference>
<evidence type="ECO:0000256" key="9">
    <source>
        <dbReference type="SAM" id="MobiDB-lite"/>
    </source>
</evidence>
<proteinExistence type="predicted"/>
<sequence length="151" mass="17124">MDFVDIIDGVYVRDLRLITNPKGSVREFVRRDDPDFPGFGQVHIVETMPGIVRAWFRHYRQFDQLSCIRGKVRVGLYDDRPDSPTLGASMDFVIDADKPVVVGIPPMVWHGFATAGEVPSVLVQHNNQAFNHGQPDEEKRPHDANGFPIVW</sequence>
<comment type="catalytic activity">
    <reaction evidence="1">
        <text>dTDP-4-dehydro-6-deoxy-alpha-D-glucose = dTDP-4-dehydro-beta-L-rhamnose</text>
        <dbReference type="Rhea" id="RHEA:16969"/>
        <dbReference type="ChEBI" id="CHEBI:57649"/>
        <dbReference type="ChEBI" id="CHEBI:62830"/>
        <dbReference type="EC" id="5.1.3.13"/>
    </reaction>
</comment>
<dbReference type="Gene3D" id="2.60.120.10">
    <property type="entry name" value="Jelly Rolls"/>
    <property type="match status" value="1"/>
</dbReference>
<dbReference type="GO" id="GO:0005829">
    <property type="term" value="C:cytosol"/>
    <property type="evidence" value="ECO:0007669"/>
    <property type="project" value="TreeGrafter"/>
</dbReference>
<evidence type="ECO:0000256" key="8">
    <source>
        <dbReference type="PIRSR" id="PIRSR600888-3"/>
    </source>
</evidence>
<dbReference type="InterPro" id="IPR029303">
    <property type="entry name" value="CapF_C"/>
</dbReference>
<evidence type="ECO:0000256" key="7">
    <source>
        <dbReference type="ARBA" id="ARBA00033311"/>
    </source>
</evidence>
<evidence type="ECO:0000256" key="6">
    <source>
        <dbReference type="ARBA" id="ARBA00031424"/>
    </source>
</evidence>
<feature type="compositionally biased region" description="Basic and acidic residues" evidence="9">
    <location>
        <begin position="134"/>
        <end position="143"/>
    </location>
</feature>
<evidence type="ECO:0000256" key="3">
    <source>
        <dbReference type="ARBA" id="ARBA00012098"/>
    </source>
</evidence>
<evidence type="ECO:0000256" key="5">
    <source>
        <dbReference type="ARBA" id="ARBA00029758"/>
    </source>
</evidence>
<evidence type="ECO:0000313" key="11">
    <source>
        <dbReference type="EMBL" id="SHM95676.1"/>
    </source>
</evidence>
<evidence type="ECO:0000259" key="10">
    <source>
        <dbReference type="Pfam" id="PF14667"/>
    </source>
</evidence>
<dbReference type="PANTHER" id="PTHR21047:SF2">
    <property type="entry name" value="THYMIDINE DIPHOSPHO-4-KETO-RHAMNOSE 3,5-EPIMERASE"/>
    <property type="match status" value="1"/>
</dbReference>
<dbReference type="EC" id="5.1.3.13" evidence="3"/>
<dbReference type="InterPro" id="IPR014710">
    <property type="entry name" value="RmlC-like_jellyroll"/>
</dbReference>
<dbReference type="OrthoDB" id="9800680at2"/>
<dbReference type="STRING" id="735517.SAMN05444272_3596"/>
<dbReference type="InterPro" id="IPR011051">
    <property type="entry name" value="RmlC_Cupin_sf"/>
</dbReference>
<comment type="function">
    <text evidence="2">Catalyzes the epimerization of the C3' and C5'positions of dTDP-6-deoxy-D-xylo-4-hexulose, forming dTDP-6-deoxy-L-lyxo-4-hexulose.</text>
</comment>
<dbReference type="SUPFAM" id="SSF51182">
    <property type="entry name" value="RmlC-like cupins"/>
    <property type="match status" value="1"/>
</dbReference>
<protein>
    <recommendedName>
        <fullName evidence="4">dTDP-4-dehydrorhamnose 3,5-epimerase</fullName>
        <ecNumber evidence="3">5.1.3.13</ecNumber>
    </recommendedName>
    <alternativeName>
        <fullName evidence="6">Thymidine diphospho-4-keto-rhamnose 3,5-epimerase</fullName>
    </alternativeName>
    <alternativeName>
        <fullName evidence="5">dTDP-4-keto-6-deoxyglucose 3,5-epimerase</fullName>
    </alternativeName>
    <alternativeName>
        <fullName evidence="7">dTDP-6-deoxy-D-xylo-4-hexulose 3,5-epimerase</fullName>
    </alternativeName>
</protein>
<dbReference type="AlphaFoldDB" id="A0A1M7MXB4"/>
<evidence type="ECO:0000256" key="2">
    <source>
        <dbReference type="ARBA" id="ARBA00001997"/>
    </source>
</evidence>
<dbReference type="PANTHER" id="PTHR21047">
    <property type="entry name" value="DTDP-6-DEOXY-D-GLUCOSE-3,5 EPIMERASE"/>
    <property type="match status" value="1"/>
</dbReference>
<feature type="site" description="Participates in a stacking interaction with the thymidine ring of dTDP-4-oxo-6-deoxyglucose" evidence="8">
    <location>
        <position position="130"/>
    </location>
</feature>
<dbReference type="GO" id="GO:0000271">
    <property type="term" value="P:polysaccharide biosynthetic process"/>
    <property type="evidence" value="ECO:0007669"/>
    <property type="project" value="TreeGrafter"/>
</dbReference>
<dbReference type="Pfam" id="PF14667">
    <property type="entry name" value="Polysacc_synt_C"/>
    <property type="match status" value="1"/>
</dbReference>
<accession>A0A1M7MXB4</accession>